<dbReference type="Proteomes" id="UP001620626">
    <property type="component" value="Unassembled WGS sequence"/>
</dbReference>
<dbReference type="AlphaFoldDB" id="A0ABD2MDH5"/>
<feature type="region of interest" description="Disordered" evidence="1">
    <location>
        <begin position="105"/>
        <end position="138"/>
    </location>
</feature>
<dbReference type="EMBL" id="JBICBT010000029">
    <property type="protein sequence ID" value="KAL3125587.1"/>
    <property type="molecule type" value="Genomic_DNA"/>
</dbReference>
<dbReference type="Pfam" id="PF00071">
    <property type="entry name" value="Ras"/>
    <property type="match status" value="1"/>
</dbReference>
<dbReference type="Gene3D" id="3.40.50.300">
    <property type="entry name" value="P-loop containing nucleotide triphosphate hydrolases"/>
    <property type="match status" value="1"/>
</dbReference>
<organism evidence="2 3">
    <name type="scientific">Heterodera trifolii</name>
    <dbReference type="NCBI Taxonomy" id="157864"/>
    <lineage>
        <taxon>Eukaryota</taxon>
        <taxon>Metazoa</taxon>
        <taxon>Ecdysozoa</taxon>
        <taxon>Nematoda</taxon>
        <taxon>Chromadorea</taxon>
        <taxon>Rhabditida</taxon>
        <taxon>Tylenchina</taxon>
        <taxon>Tylenchomorpha</taxon>
        <taxon>Tylenchoidea</taxon>
        <taxon>Heteroderidae</taxon>
        <taxon>Heteroderinae</taxon>
        <taxon>Heterodera</taxon>
    </lineage>
</organism>
<dbReference type="InterPro" id="IPR027417">
    <property type="entry name" value="P-loop_NTPase"/>
</dbReference>
<evidence type="ECO:0000313" key="2">
    <source>
        <dbReference type="EMBL" id="KAL3125587.1"/>
    </source>
</evidence>
<name>A0ABD2MDH5_9BILA</name>
<gene>
    <name evidence="2" type="ORF">niasHT_009720</name>
</gene>
<comment type="caution">
    <text evidence="2">The sequence shown here is derived from an EMBL/GenBank/DDBJ whole genome shotgun (WGS) entry which is preliminary data.</text>
</comment>
<keyword evidence="3" id="KW-1185">Reference proteome</keyword>
<sequence length="236" mass="27182">MQSCKKVEFEVSTFRPSSGPEFEIRQNGFRLNARPVHQKRAGFLVVYSITNQQSFHDIRTMRDQIIRICAVVGPVDLHQVAFPRRRIFVFQIDMDIQRQNVKIEHHHDSSALDNNHQTTSNILDMDDGDMDNGQQQQKQRLVVNSLNMTRKLMMTETIPLVDRVSLIGKRLLGKLFFLGKLHFAFFFVENLPCSNSTTTDKFEDVKAVAKEAGKKPKCQYGIFALAMRKTALHRTT</sequence>
<evidence type="ECO:0000256" key="1">
    <source>
        <dbReference type="SAM" id="MobiDB-lite"/>
    </source>
</evidence>
<reference evidence="2 3" key="1">
    <citation type="submission" date="2024-10" db="EMBL/GenBank/DDBJ databases">
        <authorList>
            <person name="Kim D."/>
        </authorList>
    </citation>
    <scope>NUCLEOTIDE SEQUENCE [LARGE SCALE GENOMIC DNA]</scope>
    <source>
        <strain evidence="2">BH-2024</strain>
    </source>
</reference>
<feature type="compositionally biased region" description="Polar residues" evidence="1">
    <location>
        <begin position="111"/>
        <end position="122"/>
    </location>
</feature>
<evidence type="ECO:0000313" key="3">
    <source>
        <dbReference type="Proteomes" id="UP001620626"/>
    </source>
</evidence>
<accession>A0ABD2MDH5</accession>
<proteinExistence type="predicted"/>
<protein>
    <submittedName>
        <fullName evidence="2">Uncharacterized protein</fullName>
    </submittedName>
</protein>
<dbReference type="InterPro" id="IPR001806">
    <property type="entry name" value="Small_GTPase"/>
</dbReference>